<evidence type="ECO:0000313" key="1">
    <source>
        <dbReference type="EMBL" id="KRR14755.1"/>
    </source>
</evidence>
<dbReference type="InterPro" id="IPR008921">
    <property type="entry name" value="DNA_pol3_clamp-load_cplx_C"/>
</dbReference>
<comment type="caution">
    <text evidence="1">The sequence shown here is derived from an EMBL/GenBank/DDBJ whole genome shotgun (WGS) entry which is preliminary data.</text>
</comment>
<evidence type="ECO:0000313" key="2">
    <source>
        <dbReference type="Proteomes" id="UP000051913"/>
    </source>
</evidence>
<protein>
    <recommendedName>
        <fullName evidence="3">MgsA AAA+ ATPase C-terminal domain-containing protein</fullName>
    </recommendedName>
</protein>
<keyword evidence="2" id="KW-1185">Reference proteome</keyword>
<accession>A0A0R3KAI0</accession>
<dbReference type="Proteomes" id="UP000051913">
    <property type="component" value="Unassembled WGS sequence"/>
</dbReference>
<sequence length="185" mass="20908">MIPDTRNGLPAMACVSAMQKCIRRGMEREAMEFAVELIRTSKAFHSMVCKRLEIISHEDIDAMAQPWIVPFVATAVAQAMRWYDQEKLGTSRLAIGNAIRLMCRARKSREGDHFAAAVGLRSLLEGFAPTIPDWANDQHTLAGRKLGRGLDHFRKEGAKLVPEPTEPDLYVEEAYRLWALKQRSK</sequence>
<organism evidence="1 2">
    <name type="scientific">Bradyrhizobium valentinum</name>
    <dbReference type="NCBI Taxonomy" id="1518501"/>
    <lineage>
        <taxon>Bacteria</taxon>
        <taxon>Pseudomonadati</taxon>
        <taxon>Pseudomonadota</taxon>
        <taxon>Alphaproteobacteria</taxon>
        <taxon>Hyphomicrobiales</taxon>
        <taxon>Nitrobacteraceae</taxon>
        <taxon>Bradyrhizobium</taxon>
    </lineage>
</organism>
<name>A0A0R3KAI0_9BRAD</name>
<dbReference type="STRING" id="1518501.CQ10_36945"/>
<dbReference type="AlphaFoldDB" id="A0A0R3KAI0"/>
<proteinExistence type="predicted"/>
<evidence type="ECO:0008006" key="3">
    <source>
        <dbReference type="Google" id="ProtNLM"/>
    </source>
</evidence>
<dbReference type="SUPFAM" id="SSF48019">
    <property type="entry name" value="post-AAA+ oligomerization domain-like"/>
    <property type="match status" value="1"/>
</dbReference>
<dbReference type="GO" id="GO:0006260">
    <property type="term" value="P:DNA replication"/>
    <property type="evidence" value="ECO:0007669"/>
    <property type="project" value="InterPro"/>
</dbReference>
<dbReference type="GO" id="GO:0003677">
    <property type="term" value="F:DNA binding"/>
    <property type="evidence" value="ECO:0007669"/>
    <property type="project" value="InterPro"/>
</dbReference>
<dbReference type="Gene3D" id="1.20.272.10">
    <property type="match status" value="1"/>
</dbReference>
<dbReference type="EMBL" id="LLXX01000005">
    <property type="protein sequence ID" value="KRR14755.1"/>
    <property type="molecule type" value="Genomic_DNA"/>
</dbReference>
<gene>
    <name evidence="1" type="ORF">CP49_31070</name>
</gene>
<reference evidence="1 2" key="1">
    <citation type="submission" date="2014-03" db="EMBL/GenBank/DDBJ databases">
        <title>Bradyrhizobium valentinum sp. nov., isolated from effective nodules of Lupinus mariae-josephae, a lupine endemic of basic-lime soils in Eastern Spain.</title>
        <authorList>
            <person name="Duran D."/>
            <person name="Rey L."/>
            <person name="Navarro A."/>
            <person name="Busquets A."/>
            <person name="Imperial J."/>
            <person name="Ruiz-Argueso T."/>
        </authorList>
    </citation>
    <scope>NUCLEOTIDE SEQUENCE [LARGE SCALE GENOMIC DNA]</scope>
    <source>
        <strain evidence="1 2">LmjM3</strain>
    </source>
</reference>